<evidence type="ECO:0000313" key="3">
    <source>
        <dbReference type="EMBL" id="MPQ44310.1"/>
    </source>
</evidence>
<keyword evidence="2" id="KW-0812">Transmembrane</keyword>
<feature type="region of interest" description="Disordered" evidence="1">
    <location>
        <begin position="176"/>
        <end position="201"/>
    </location>
</feature>
<dbReference type="RefSeq" id="WP_152890669.1">
    <property type="nucleotide sequence ID" value="NZ_WHJC01000191.1"/>
</dbReference>
<feature type="compositionally biased region" description="Low complexity" evidence="1">
    <location>
        <begin position="176"/>
        <end position="196"/>
    </location>
</feature>
<dbReference type="Proteomes" id="UP000430345">
    <property type="component" value="Unassembled WGS sequence"/>
</dbReference>
<reference evidence="3 4" key="1">
    <citation type="submission" date="2019-10" db="EMBL/GenBank/DDBJ databases">
        <title>The Genome Sequence of Clostridium tarantellae Isolated from Fish Brain.</title>
        <authorList>
            <person name="Bano L."/>
            <person name="Kiel M."/>
            <person name="Sales G."/>
            <person name="Doxey A.C."/>
            <person name="Mansfield M.J."/>
            <person name="Schiavone M."/>
            <person name="Rossetto O."/>
            <person name="Pirazzini M."/>
            <person name="Dobrindt U."/>
            <person name="Montecucco C."/>
        </authorList>
    </citation>
    <scope>NUCLEOTIDE SEQUENCE [LARGE SCALE GENOMIC DNA]</scope>
    <source>
        <strain evidence="3 4">DSM 3997</strain>
    </source>
</reference>
<comment type="caution">
    <text evidence="3">The sequence shown here is derived from an EMBL/GenBank/DDBJ whole genome shotgun (WGS) entry which is preliminary data.</text>
</comment>
<dbReference type="EMBL" id="WHJC01000191">
    <property type="protein sequence ID" value="MPQ44310.1"/>
    <property type="molecule type" value="Genomic_DNA"/>
</dbReference>
<organism evidence="3 4">
    <name type="scientific">Clostridium tarantellae</name>
    <dbReference type="NCBI Taxonomy" id="39493"/>
    <lineage>
        <taxon>Bacteria</taxon>
        <taxon>Bacillati</taxon>
        <taxon>Bacillota</taxon>
        <taxon>Clostridia</taxon>
        <taxon>Eubacteriales</taxon>
        <taxon>Clostridiaceae</taxon>
        <taxon>Clostridium</taxon>
    </lineage>
</organism>
<gene>
    <name evidence="3" type="ORF">GBZ86_11120</name>
</gene>
<feature type="transmembrane region" description="Helical" evidence="2">
    <location>
        <begin position="210"/>
        <end position="228"/>
    </location>
</feature>
<accession>A0A6I1MMX3</accession>
<keyword evidence="4" id="KW-1185">Reference proteome</keyword>
<evidence type="ECO:0000256" key="2">
    <source>
        <dbReference type="SAM" id="Phobius"/>
    </source>
</evidence>
<keyword evidence="2" id="KW-0472">Membrane</keyword>
<name>A0A6I1MMX3_9CLOT</name>
<sequence>MKNIIRKISITLSLVIVLLNLSCIAYGKTNEATLVFSKNNGDLILVPNEEFFMNEENMVPGAKYHYDLFIENKNSETYKLYFKVRAKNKSEDAKELLNNINMKVTYDDGTIYQGQANGKMVDKDNSLEKYFSLGTYTPKRKTKIHIDLEVSNKLTKNLANVTSYVDWDFHAERAIDNNTGNNDNSTTDTSSSNNGDKNINDTPKTGDDLSLIYVSVGLLISIFLIAILNRKKIAKR</sequence>
<proteinExistence type="predicted"/>
<keyword evidence="2" id="KW-1133">Transmembrane helix</keyword>
<dbReference type="NCBIfam" id="TIGR01167">
    <property type="entry name" value="LPXTG_anchor"/>
    <property type="match status" value="1"/>
</dbReference>
<evidence type="ECO:0000256" key="1">
    <source>
        <dbReference type="SAM" id="MobiDB-lite"/>
    </source>
</evidence>
<protein>
    <submittedName>
        <fullName evidence="3">LPXTG cell wall anchor domain-containing protein</fullName>
    </submittedName>
</protein>
<evidence type="ECO:0000313" key="4">
    <source>
        <dbReference type="Proteomes" id="UP000430345"/>
    </source>
</evidence>
<dbReference type="AlphaFoldDB" id="A0A6I1MMX3"/>